<dbReference type="STRING" id="416450.A0A1V6PZ07"/>
<protein>
    <submittedName>
        <fullName evidence="2">Uncharacterized protein</fullName>
    </submittedName>
</protein>
<evidence type="ECO:0000256" key="1">
    <source>
        <dbReference type="PROSITE-ProRule" id="PRU00235"/>
    </source>
</evidence>
<keyword evidence="3" id="KW-1185">Reference proteome</keyword>
<feature type="repeat" description="RCC1" evidence="1">
    <location>
        <begin position="244"/>
        <end position="295"/>
    </location>
</feature>
<sequence length="466" mass="48311">MACVSSAWSKADGLVIEIALGCPLLCITPTPPSLLQPPQYSMKLFAFGSNGSGQLGIGHTEDVSTPSQCLFETDVAETATAQHEKTTLTDILDDDIVHIAAGGNHTLLMTKSGAVYVAGCNIDERCGPQYQDQDEDGNISHFRRFILKDSTTGSEISTFKCVSATWEGTIAVASTPQSQTQLLGIPEPQDRVYITGLSPKGTLTHDTTTPVQPGTFISDFPPRGTSITSLSSSMAHTIAILSNGDVYGWGGSRKGQLGAGHRGSKIVCQPRKFDVPFPVKGGVCGREFSVVWGSAGDVYVFADSGMKWGVTGIPKVLSGLSDSVGAEDVCGGARGHIPFASAGIGASWHGVYVHVAPASAPASTPILAPGSIIAWGRNDRGQLPPPTLPSTAHLAVGSEHVLALLEHGQVAAFGWGEHGNCGPDTDTQGNVSGTYNIVPLPDTVSAAGERVIGVGAGCATSFMLVS</sequence>
<dbReference type="SUPFAM" id="SSF50985">
    <property type="entry name" value="RCC1/BLIP-II"/>
    <property type="match status" value="1"/>
</dbReference>
<dbReference type="InterPro" id="IPR009091">
    <property type="entry name" value="RCC1/BLIP-II"/>
</dbReference>
<dbReference type="PROSITE" id="PS00626">
    <property type="entry name" value="RCC1_2"/>
    <property type="match status" value="1"/>
</dbReference>
<name>A0A1V6PZ07_9EURO</name>
<dbReference type="GO" id="GO:0005085">
    <property type="term" value="F:guanyl-nucleotide exchange factor activity"/>
    <property type="evidence" value="ECO:0007669"/>
    <property type="project" value="TreeGrafter"/>
</dbReference>
<dbReference type="Pfam" id="PF13540">
    <property type="entry name" value="RCC1_2"/>
    <property type="match status" value="1"/>
</dbReference>
<gene>
    <name evidence="2" type="ORF">PENANT_c025G02401</name>
</gene>
<dbReference type="PRINTS" id="PR00633">
    <property type="entry name" value="RCCNDNSATION"/>
</dbReference>
<accession>A0A1V6PZ07</accession>
<reference evidence="3" key="1">
    <citation type="journal article" date="2017" name="Nat. Microbiol.">
        <title>Global analysis of biosynthetic gene clusters reveals vast potential of secondary metabolite production in Penicillium species.</title>
        <authorList>
            <person name="Nielsen J.C."/>
            <person name="Grijseels S."/>
            <person name="Prigent S."/>
            <person name="Ji B."/>
            <person name="Dainat J."/>
            <person name="Nielsen K.F."/>
            <person name="Frisvad J.C."/>
            <person name="Workman M."/>
            <person name="Nielsen J."/>
        </authorList>
    </citation>
    <scope>NUCLEOTIDE SEQUENCE [LARGE SCALE GENOMIC DNA]</scope>
    <source>
        <strain evidence="3">IBT 31811</strain>
    </source>
</reference>
<proteinExistence type="predicted"/>
<dbReference type="InterPro" id="IPR000408">
    <property type="entry name" value="Reg_chr_condens"/>
</dbReference>
<organism evidence="2 3">
    <name type="scientific">Penicillium antarcticum</name>
    <dbReference type="NCBI Taxonomy" id="416450"/>
    <lineage>
        <taxon>Eukaryota</taxon>
        <taxon>Fungi</taxon>
        <taxon>Dikarya</taxon>
        <taxon>Ascomycota</taxon>
        <taxon>Pezizomycotina</taxon>
        <taxon>Eurotiomycetes</taxon>
        <taxon>Eurotiomycetidae</taxon>
        <taxon>Eurotiales</taxon>
        <taxon>Aspergillaceae</taxon>
        <taxon>Penicillium</taxon>
    </lineage>
</organism>
<dbReference type="Pfam" id="PF00415">
    <property type="entry name" value="RCC1"/>
    <property type="match status" value="1"/>
</dbReference>
<dbReference type="PANTHER" id="PTHR45982">
    <property type="entry name" value="REGULATOR OF CHROMOSOME CONDENSATION"/>
    <property type="match status" value="1"/>
</dbReference>
<dbReference type="PROSITE" id="PS50012">
    <property type="entry name" value="RCC1_3"/>
    <property type="match status" value="4"/>
</dbReference>
<feature type="repeat" description="RCC1" evidence="1">
    <location>
        <begin position="42"/>
        <end position="112"/>
    </location>
</feature>
<dbReference type="Gene3D" id="2.130.10.30">
    <property type="entry name" value="Regulator of chromosome condensation 1/beta-lactamase-inhibitor protein II"/>
    <property type="match status" value="3"/>
</dbReference>
<dbReference type="PANTHER" id="PTHR45982:SF1">
    <property type="entry name" value="REGULATOR OF CHROMOSOME CONDENSATION"/>
    <property type="match status" value="1"/>
</dbReference>
<evidence type="ECO:0000313" key="2">
    <source>
        <dbReference type="EMBL" id="OQD81726.1"/>
    </source>
</evidence>
<evidence type="ECO:0000313" key="3">
    <source>
        <dbReference type="Proteomes" id="UP000191672"/>
    </source>
</evidence>
<dbReference type="InterPro" id="IPR051553">
    <property type="entry name" value="Ran_GTPase-activating"/>
</dbReference>
<feature type="repeat" description="RCC1" evidence="1">
    <location>
        <begin position="370"/>
        <end position="407"/>
    </location>
</feature>
<dbReference type="GO" id="GO:0005737">
    <property type="term" value="C:cytoplasm"/>
    <property type="evidence" value="ECO:0007669"/>
    <property type="project" value="TreeGrafter"/>
</dbReference>
<dbReference type="AlphaFoldDB" id="A0A1V6PZ07"/>
<dbReference type="Proteomes" id="UP000191672">
    <property type="component" value="Unassembled WGS sequence"/>
</dbReference>
<comment type="caution">
    <text evidence="2">The sequence shown here is derived from an EMBL/GenBank/DDBJ whole genome shotgun (WGS) entry which is preliminary data.</text>
</comment>
<dbReference type="EMBL" id="MDYN01000025">
    <property type="protein sequence ID" value="OQD81726.1"/>
    <property type="molecule type" value="Genomic_DNA"/>
</dbReference>
<feature type="repeat" description="RCC1" evidence="1">
    <location>
        <begin position="408"/>
        <end position="466"/>
    </location>
</feature>